<dbReference type="Proteomes" id="UP000265354">
    <property type="component" value="Unassembled WGS sequence"/>
</dbReference>
<evidence type="ECO:0000256" key="1">
    <source>
        <dbReference type="SAM" id="MobiDB-lite"/>
    </source>
</evidence>
<dbReference type="AlphaFoldDB" id="A0A388SYV6"/>
<name>A0A388SYV6_9ACTN</name>
<feature type="region of interest" description="Disordered" evidence="1">
    <location>
        <begin position="84"/>
        <end position="121"/>
    </location>
</feature>
<reference evidence="2 3" key="1">
    <citation type="submission" date="2018-07" db="EMBL/GenBank/DDBJ databases">
        <title>Whole Genome Shotgun Sequence of Streptomyces spongiicola strain 531S.</title>
        <authorList>
            <person name="Dohra H."/>
            <person name="Kodani S."/>
        </authorList>
    </citation>
    <scope>NUCLEOTIDE SEQUENCE [LARGE SCALE GENOMIC DNA]</scope>
    <source>
        <strain evidence="2 3">531S</strain>
    </source>
</reference>
<accession>A0A388SYV6</accession>
<gene>
    <name evidence="2" type="ORF">SSP531S_24610</name>
</gene>
<sequence>MHMTVNSVTTLIPAEPGWTVRIPRKAPNGRETYPVIGWAVVVQGNSNPRTTGTTTAIEPAFYLHQREGIVTPSQMLRDYGLPVTLHPPSDRAEGAVVDQSSPCAREGRSNPGEEPAPWPHP</sequence>
<evidence type="ECO:0000313" key="3">
    <source>
        <dbReference type="Proteomes" id="UP000265354"/>
    </source>
</evidence>
<dbReference type="RefSeq" id="WP_116427582.1">
    <property type="nucleotide sequence ID" value="NZ_BGZL01000005.1"/>
</dbReference>
<protein>
    <submittedName>
        <fullName evidence="2">Uncharacterized protein</fullName>
    </submittedName>
</protein>
<dbReference type="EMBL" id="BGZL01000005">
    <property type="protein sequence ID" value="GBQ01031.1"/>
    <property type="molecule type" value="Genomic_DNA"/>
</dbReference>
<comment type="caution">
    <text evidence="2">The sequence shown here is derived from an EMBL/GenBank/DDBJ whole genome shotgun (WGS) entry which is preliminary data.</text>
</comment>
<organism evidence="2 3">
    <name type="scientific">Streptomyces spongiicola</name>
    <dbReference type="NCBI Taxonomy" id="1690221"/>
    <lineage>
        <taxon>Bacteria</taxon>
        <taxon>Bacillati</taxon>
        <taxon>Actinomycetota</taxon>
        <taxon>Actinomycetes</taxon>
        <taxon>Kitasatosporales</taxon>
        <taxon>Streptomycetaceae</taxon>
        <taxon>Streptomyces</taxon>
    </lineage>
</organism>
<proteinExistence type="predicted"/>
<evidence type="ECO:0000313" key="2">
    <source>
        <dbReference type="EMBL" id="GBQ01031.1"/>
    </source>
</evidence>